<organism evidence="10 11">
    <name type="scientific">Microdochium bolleyi</name>
    <dbReference type="NCBI Taxonomy" id="196109"/>
    <lineage>
        <taxon>Eukaryota</taxon>
        <taxon>Fungi</taxon>
        <taxon>Dikarya</taxon>
        <taxon>Ascomycota</taxon>
        <taxon>Pezizomycotina</taxon>
        <taxon>Sordariomycetes</taxon>
        <taxon>Xylariomycetidae</taxon>
        <taxon>Xylariales</taxon>
        <taxon>Microdochiaceae</taxon>
        <taxon>Microdochium</taxon>
    </lineage>
</organism>
<evidence type="ECO:0000256" key="4">
    <source>
        <dbReference type="ARBA" id="ARBA00022801"/>
    </source>
</evidence>
<dbReference type="InterPro" id="IPR032466">
    <property type="entry name" value="Metal_Hydrolase"/>
</dbReference>
<feature type="region of interest" description="Disordered" evidence="8">
    <location>
        <begin position="172"/>
        <end position="196"/>
    </location>
</feature>
<evidence type="ECO:0000313" key="10">
    <source>
        <dbReference type="EMBL" id="KXJ97674.1"/>
    </source>
</evidence>
<proteinExistence type="inferred from homology"/>
<dbReference type="Pfam" id="PF00962">
    <property type="entry name" value="A_deaminase"/>
    <property type="match status" value="2"/>
</dbReference>
<keyword evidence="11" id="KW-1185">Reference proteome</keyword>
<evidence type="ECO:0000256" key="7">
    <source>
        <dbReference type="ARBA" id="ARBA00048787"/>
    </source>
</evidence>
<evidence type="ECO:0000256" key="2">
    <source>
        <dbReference type="ARBA" id="ARBA00006676"/>
    </source>
</evidence>
<dbReference type="PANTHER" id="PTHR11409:SF42">
    <property type="entry name" value="ADENOSINE DEAMINASE-LIKE PROTEIN"/>
    <property type="match status" value="1"/>
</dbReference>
<evidence type="ECO:0000256" key="8">
    <source>
        <dbReference type="SAM" id="MobiDB-lite"/>
    </source>
</evidence>
<dbReference type="Proteomes" id="UP000070501">
    <property type="component" value="Unassembled WGS sequence"/>
</dbReference>
<dbReference type="GO" id="GO:0004000">
    <property type="term" value="F:adenosine deaminase activity"/>
    <property type="evidence" value="ECO:0007669"/>
    <property type="project" value="TreeGrafter"/>
</dbReference>
<dbReference type="InParanoid" id="A0A136JKJ9"/>
<dbReference type="InterPro" id="IPR001365">
    <property type="entry name" value="A_deaminase_dom"/>
</dbReference>
<evidence type="ECO:0000313" key="11">
    <source>
        <dbReference type="Proteomes" id="UP000070501"/>
    </source>
</evidence>
<evidence type="ECO:0000256" key="6">
    <source>
        <dbReference type="ARBA" id="ARBA00023080"/>
    </source>
</evidence>
<dbReference type="GO" id="GO:0046872">
    <property type="term" value="F:metal ion binding"/>
    <property type="evidence" value="ECO:0007669"/>
    <property type="project" value="UniProtKB-KW"/>
</dbReference>
<comment type="catalytic activity">
    <reaction evidence="7">
        <text>N(6)-methyl-AMP + H2O + H(+) = IMP + methylamine</text>
        <dbReference type="Rhea" id="RHEA:16001"/>
        <dbReference type="ChEBI" id="CHEBI:15377"/>
        <dbReference type="ChEBI" id="CHEBI:15378"/>
        <dbReference type="ChEBI" id="CHEBI:58053"/>
        <dbReference type="ChEBI" id="CHEBI:59338"/>
        <dbReference type="ChEBI" id="CHEBI:144842"/>
    </reaction>
    <physiologicalReaction direction="left-to-right" evidence="7">
        <dbReference type="Rhea" id="RHEA:16002"/>
    </physiologicalReaction>
</comment>
<reference evidence="11" key="1">
    <citation type="submission" date="2016-02" db="EMBL/GenBank/DDBJ databases">
        <title>Draft genome sequence of Microdochium bolleyi, a fungal endophyte of beachgrass.</title>
        <authorList>
            <consortium name="DOE Joint Genome Institute"/>
            <person name="David A.S."/>
            <person name="May G."/>
            <person name="Haridas S."/>
            <person name="Lim J."/>
            <person name="Wang M."/>
            <person name="Labutti K."/>
            <person name="Lipzen A."/>
            <person name="Barry K."/>
            <person name="Grigoriev I.V."/>
        </authorList>
    </citation>
    <scope>NUCLEOTIDE SEQUENCE [LARGE SCALE GENOMIC DNA]</scope>
    <source>
        <strain evidence="11">J235TASD1</strain>
    </source>
</reference>
<dbReference type="InterPro" id="IPR006330">
    <property type="entry name" value="Ado/ade_deaminase"/>
</dbReference>
<gene>
    <name evidence="10" type="ORF">Micbo1qcDRAFT_192070</name>
</gene>
<dbReference type="STRING" id="196109.A0A136JKJ9"/>
<sequence>MAEEIDFQAMPKIELHAHLTGSITRRCLHEIWRGKRDAGETDLDDPLVVMPEGRHDHDLTTFFPLFSSYIYRLINDLPSLRHSTRAVVRDFAADGVAYLELRTTPRAVPAAGLDKRGYVRAVLDAVAEAEDELGAGRIRVRLILSVDRRNSLDEAWEVLALAREFAAPALRRRGDGEDDGEDDGHGSSGGGGGVVGIDLCGDTSRGDVSLFTPVMRAAREDAGLPLTIHFAEAASTGTDEELGTILDWRPARLGHVIHVSDRIKRRIIDYGRQQDGGGGEKGPGPLGLELCLSSNVQLKMIVGSFDVHHFGEWWRVEDGPVIMPCTDDVGVFESPLSNEWRLVQQYFGLTRDDIVALGRKSVDVIFGGEAEKARLREIMW</sequence>
<accession>A0A136JKJ9</accession>
<dbReference type="SUPFAM" id="SSF51556">
    <property type="entry name" value="Metallo-dependent hydrolases"/>
    <property type="match status" value="1"/>
</dbReference>
<comment type="cofactor">
    <cofactor evidence="1">
        <name>Zn(2+)</name>
        <dbReference type="ChEBI" id="CHEBI:29105"/>
    </cofactor>
</comment>
<keyword evidence="5" id="KW-0862">Zinc</keyword>
<dbReference type="GO" id="GO:0009117">
    <property type="term" value="P:nucleotide metabolic process"/>
    <property type="evidence" value="ECO:0007669"/>
    <property type="project" value="UniProtKB-KW"/>
</dbReference>
<dbReference type="AlphaFoldDB" id="A0A136JKJ9"/>
<dbReference type="GO" id="GO:0006154">
    <property type="term" value="P:adenosine catabolic process"/>
    <property type="evidence" value="ECO:0007669"/>
    <property type="project" value="TreeGrafter"/>
</dbReference>
<feature type="compositionally biased region" description="Gly residues" evidence="8">
    <location>
        <begin position="186"/>
        <end position="195"/>
    </location>
</feature>
<keyword evidence="4" id="KW-0378">Hydrolase</keyword>
<feature type="domain" description="Adenosine deaminase" evidence="9">
    <location>
        <begin position="192"/>
        <end position="377"/>
    </location>
</feature>
<dbReference type="PANTHER" id="PTHR11409">
    <property type="entry name" value="ADENOSINE DEAMINASE"/>
    <property type="match status" value="1"/>
</dbReference>
<dbReference type="Gene3D" id="3.20.20.140">
    <property type="entry name" value="Metal-dependent hydrolases"/>
    <property type="match status" value="1"/>
</dbReference>
<dbReference type="GO" id="GO:0046103">
    <property type="term" value="P:inosine biosynthetic process"/>
    <property type="evidence" value="ECO:0007669"/>
    <property type="project" value="TreeGrafter"/>
</dbReference>
<dbReference type="EMBL" id="KQ964245">
    <property type="protein sequence ID" value="KXJ97674.1"/>
    <property type="molecule type" value="Genomic_DNA"/>
</dbReference>
<evidence type="ECO:0000256" key="1">
    <source>
        <dbReference type="ARBA" id="ARBA00001947"/>
    </source>
</evidence>
<evidence type="ECO:0000259" key="9">
    <source>
        <dbReference type="Pfam" id="PF00962"/>
    </source>
</evidence>
<feature type="domain" description="Adenosine deaminase" evidence="9">
    <location>
        <begin position="11"/>
        <end position="165"/>
    </location>
</feature>
<evidence type="ECO:0000256" key="3">
    <source>
        <dbReference type="ARBA" id="ARBA00022723"/>
    </source>
</evidence>
<comment type="similarity">
    <text evidence="2">Belongs to the metallo-dependent hydrolases superfamily. Adenosine and AMP deaminases family.</text>
</comment>
<keyword evidence="3" id="KW-0479">Metal-binding</keyword>
<name>A0A136JKJ9_9PEZI</name>
<keyword evidence="6" id="KW-0546">Nucleotide metabolism</keyword>
<protein>
    <recommendedName>
        <fullName evidence="9">Adenosine deaminase domain-containing protein</fullName>
    </recommendedName>
</protein>
<dbReference type="OrthoDB" id="272271at2759"/>
<evidence type="ECO:0000256" key="5">
    <source>
        <dbReference type="ARBA" id="ARBA00022833"/>
    </source>
</evidence>